<evidence type="ECO:0000313" key="2">
    <source>
        <dbReference type="EMBL" id="ATY62137.1"/>
    </source>
</evidence>
<organism evidence="2 3">
    <name type="scientific">Cordyceps militaris</name>
    <name type="common">Caterpillar fungus</name>
    <name type="synonym">Clavaria militaris</name>
    <dbReference type="NCBI Taxonomy" id="73501"/>
    <lineage>
        <taxon>Eukaryota</taxon>
        <taxon>Fungi</taxon>
        <taxon>Dikarya</taxon>
        <taxon>Ascomycota</taxon>
        <taxon>Pezizomycotina</taxon>
        <taxon>Sordariomycetes</taxon>
        <taxon>Hypocreomycetidae</taxon>
        <taxon>Hypocreales</taxon>
        <taxon>Cordycipitaceae</taxon>
        <taxon>Cordyceps</taxon>
    </lineage>
</organism>
<feature type="region of interest" description="Disordered" evidence="1">
    <location>
        <begin position="28"/>
        <end position="136"/>
    </location>
</feature>
<dbReference type="EMBL" id="CP023324">
    <property type="protein sequence ID" value="ATY62137.1"/>
    <property type="molecule type" value="Genomic_DNA"/>
</dbReference>
<gene>
    <name evidence="2" type="ORF">A9K55_009141</name>
</gene>
<dbReference type="Proteomes" id="UP000323067">
    <property type="component" value="Chromosome vii"/>
</dbReference>
<evidence type="ECO:0000256" key="1">
    <source>
        <dbReference type="SAM" id="MobiDB-lite"/>
    </source>
</evidence>
<dbReference type="AlphaFoldDB" id="A0A2H4SGB1"/>
<evidence type="ECO:0000313" key="3">
    <source>
        <dbReference type="Proteomes" id="UP000323067"/>
    </source>
</evidence>
<proteinExistence type="predicted"/>
<feature type="compositionally biased region" description="Low complexity" evidence="1">
    <location>
        <begin position="28"/>
        <end position="39"/>
    </location>
</feature>
<dbReference type="VEuPathDB" id="FungiDB:A9K55_009141"/>
<feature type="compositionally biased region" description="Basic and acidic residues" evidence="1">
    <location>
        <begin position="98"/>
        <end position="136"/>
    </location>
</feature>
<dbReference type="VEuPathDB" id="FungiDB:CCM_08894"/>
<accession>A0A2H4SGB1</accession>
<sequence length="136" mass="14381">MSCISRQALRAIVPTRPTISLVSSRFLTTTRSNANTNTRGSKQSDSDRAVHANTTDSRASPKGATGGGAPLASTAPGAPNRPKVFSSDMPSDGGPNKLSKEQIKEVDDHNAAFEKTSEEPAQKADDGAEKTTKQRR</sequence>
<reference evidence="2 3" key="1">
    <citation type="journal article" date="2017" name="BMC Genomics">
        <title>Chromosome level assembly and secondary metabolite potential of the parasitic fungus Cordyceps militaris.</title>
        <authorList>
            <person name="Kramer G.J."/>
            <person name="Nodwell J.R."/>
        </authorList>
    </citation>
    <scope>NUCLEOTIDE SEQUENCE [LARGE SCALE GENOMIC DNA]</scope>
    <source>
        <strain evidence="2 3">ATCC 34164</strain>
    </source>
</reference>
<protein>
    <submittedName>
        <fullName evidence="2">Uncharacterized protein</fullName>
    </submittedName>
</protein>
<name>A0A2H4SGB1_CORMI</name>